<evidence type="ECO:0000256" key="1">
    <source>
        <dbReference type="SAM" id="Phobius"/>
    </source>
</evidence>
<keyword evidence="1" id="KW-1133">Transmembrane helix</keyword>
<keyword evidence="1" id="KW-0472">Membrane</keyword>
<gene>
    <name evidence="2" type="ORF">C7M61_005041</name>
</gene>
<evidence type="ECO:0000313" key="3">
    <source>
        <dbReference type="Proteomes" id="UP000241107"/>
    </source>
</evidence>
<dbReference type="Proteomes" id="UP000241107">
    <property type="component" value="Unassembled WGS sequence"/>
</dbReference>
<dbReference type="AlphaFoldDB" id="A0A2P7YCZ7"/>
<feature type="transmembrane region" description="Helical" evidence="1">
    <location>
        <begin position="81"/>
        <end position="99"/>
    </location>
</feature>
<proteinExistence type="predicted"/>
<dbReference type="EMBL" id="PYFQ01000021">
    <property type="protein sequence ID" value="PSK33849.1"/>
    <property type="molecule type" value="Genomic_DNA"/>
</dbReference>
<sequence>MTPTDLPSPTLYITSVSTNPSVVAHAYPCGLSSSVFYGDMAWDDFDKAGEVFACAVSDTNTAKGDQSLWFKKTSEASIKSTGLLGMIFLASVLINVALWL</sequence>
<dbReference type="GeneID" id="36568428"/>
<reference evidence="2 3" key="1">
    <citation type="submission" date="2018-03" db="EMBL/GenBank/DDBJ databases">
        <title>Candida pseudohaemulonii genome assembly and annotation.</title>
        <authorList>
            <person name="Munoz J.F."/>
            <person name="Gade L.G."/>
            <person name="Chow N.A."/>
            <person name="Litvintseva A.P."/>
            <person name="Loparev V.N."/>
            <person name="Cuomo C.A."/>
        </authorList>
    </citation>
    <scope>NUCLEOTIDE SEQUENCE [LARGE SCALE GENOMIC DNA]</scope>
    <source>
        <strain evidence="2 3">B12108</strain>
    </source>
</reference>
<organism evidence="2 3">
    <name type="scientific">Candidozyma pseudohaemuli</name>
    <dbReference type="NCBI Taxonomy" id="418784"/>
    <lineage>
        <taxon>Eukaryota</taxon>
        <taxon>Fungi</taxon>
        <taxon>Dikarya</taxon>
        <taxon>Ascomycota</taxon>
        <taxon>Saccharomycotina</taxon>
        <taxon>Pichiomycetes</taxon>
        <taxon>Metschnikowiaceae</taxon>
        <taxon>Candidozyma</taxon>
    </lineage>
</organism>
<comment type="caution">
    <text evidence="2">The sequence shown here is derived from an EMBL/GenBank/DDBJ whole genome shotgun (WGS) entry which is preliminary data.</text>
</comment>
<name>A0A2P7YCZ7_9ASCO</name>
<evidence type="ECO:0000313" key="2">
    <source>
        <dbReference type="EMBL" id="PSK33849.1"/>
    </source>
</evidence>
<protein>
    <submittedName>
        <fullName evidence="2">Uncharacterized protein</fullName>
    </submittedName>
</protein>
<dbReference type="RefSeq" id="XP_024711415.1">
    <property type="nucleotide sequence ID" value="XM_024860353.1"/>
</dbReference>
<keyword evidence="3" id="KW-1185">Reference proteome</keyword>
<dbReference type="VEuPathDB" id="FungiDB:C7M61_005041"/>
<accession>A0A2P7YCZ7</accession>
<keyword evidence="1" id="KW-0812">Transmembrane</keyword>